<evidence type="ECO:0000256" key="4">
    <source>
        <dbReference type="ARBA" id="ARBA00022694"/>
    </source>
</evidence>
<evidence type="ECO:0000256" key="6">
    <source>
        <dbReference type="ARBA" id="ARBA00038255"/>
    </source>
</evidence>
<evidence type="ECO:0000256" key="5">
    <source>
        <dbReference type="ARBA" id="ARBA00022737"/>
    </source>
</evidence>
<dbReference type="EnsemblMetazoa" id="XM_028298445.2">
    <property type="protein sequence ID" value="XP_028154246.1"/>
    <property type="gene ID" value="LOC114347772"/>
</dbReference>
<comment type="similarity">
    <text evidence="6">Belongs to the WD repeat WDR6 family.</text>
</comment>
<evidence type="ECO:0000256" key="8">
    <source>
        <dbReference type="PROSITE-ProRule" id="PRU00221"/>
    </source>
</evidence>
<dbReference type="KEGG" id="dvv:114347772"/>
<sequence length="965" mass="110140">MLQFQSQLIKTDVTAITRHEYVTLVGIGSSLHVFCNNTDKLINKINIEDTRGELIFGIKPFGHNKLLIFGGPFLLIFSADQQFTHIEEVHRVAHKDWILEAKFINNETQIATVSMQNKLQIWDTALNLLETFECQEKCILYSAHICYNDYDKLVILSGTVFNEVLLWKVRRNEYSKVPVLKRLKKHDGVIFCIHYNEDNGIICSTSDDRSAILWKVENTDLSLELNREHPNIFPICQVYGHLSRVFRCLVLKDCFITAGEDSLINIWKLDGKLARKVEANQNSPIWALDFDQTDNVVLSGGGNGGVYTFSLYNNIKKEKICLPNSEKPKIVGILLSGNFVVFSENGVLYFYSNTNWIPVKTFEDLKSYVVMKVSRCKKLIALAGFTGQIYIYKENQNTLEQLYYFQSNNKSRIISLHWLTCDMILICQDGGKLKLLYLKPSEINEVCSFTLPKSSQRISTTAIIFEDTIVAGDRKGSLHRFKIGQDCPIQTISRVQSHLGVTNLIIQNNRLISLGRNSTIKTFFIDKSGLSLVTSDKVPYSWLLDIVDDLVIAFSGNNFVVWNYKTKRLVSETVCGGGHRSWDFSKTDAITFLYIKDKFVNKLQYNLKVNRSHDIIESFHLNEVNSMQIINTNFQYILISGGEDTTIRITVTDEQLSSFVNKITLKSHLSSIRCITTLQLEPKRHLLFSAGGRAQIVSWTLTYSLENSTIHDIMCKENDSYYEIIDNEESETRIMDLCAMTFMEQNFLFAACSDGYIKCFSISDSFKLTLYRNVFYKLKCIFKIITIKALCCDVLVTMASDGCVVFWQTEDFLSGVEDVAPFGSLSVHDSGINTVSMLRLAADSFLFLTAGDDNIVVLSYLKFNGNKEVGLNVEIVDQYQKHGVHWAQITGTFINDKFFMTASVDQRILLYTWQLKDEHVECKLLTKYNTSVPDLKGLICFDDDDKKFDVFIYGLGVEFLKLVNK</sequence>
<dbReference type="PROSITE" id="PS50082">
    <property type="entry name" value="WD_REPEATS_2"/>
    <property type="match status" value="1"/>
</dbReference>
<keyword evidence="2" id="KW-0963">Cytoplasm</keyword>
<organism evidence="11">
    <name type="scientific">Diabrotica virgifera virgifera</name>
    <name type="common">western corn rootworm</name>
    <dbReference type="NCBI Taxonomy" id="50390"/>
    <lineage>
        <taxon>Eukaryota</taxon>
        <taxon>Metazoa</taxon>
        <taxon>Ecdysozoa</taxon>
        <taxon>Arthropoda</taxon>
        <taxon>Hexapoda</taxon>
        <taxon>Insecta</taxon>
        <taxon>Pterygota</taxon>
        <taxon>Neoptera</taxon>
        <taxon>Endopterygota</taxon>
        <taxon>Coleoptera</taxon>
        <taxon>Polyphaga</taxon>
        <taxon>Cucujiformia</taxon>
        <taxon>Chrysomeloidea</taxon>
        <taxon>Chrysomelidae</taxon>
        <taxon>Galerucinae</taxon>
        <taxon>Diabroticina</taxon>
        <taxon>Diabroticites</taxon>
        <taxon>Diabrotica</taxon>
    </lineage>
</organism>
<dbReference type="OrthoDB" id="5594999at2759"/>
<dbReference type="RefSeq" id="XP_028154246.1">
    <property type="nucleotide sequence ID" value="XM_028298445.1"/>
</dbReference>
<evidence type="ECO:0000256" key="7">
    <source>
        <dbReference type="ARBA" id="ARBA00040154"/>
    </source>
</evidence>
<keyword evidence="3 8" id="KW-0853">WD repeat</keyword>
<dbReference type="Proteomes" id="UP001652700">
    <property type="component" value="Unplaced"/>
</dbReference>
<keyword evidence="5" id="KW-0677">Repeat</keyword>
<feature type="repeat" description="WD" evidence="8">
    <location>
        <begin position="183"/>
        <end position="224"/>
    </location>
</feature>
<comment type="subcellular location">
    <subcellularLocation>
        <location evidence="1">Cytoplasm</location>
    </subcellularLocation>
</comment>
<protein>
    <recommendedName>
        <fullName evidence="7">tRNA (34-2'-O)-methyltransferase regulator WDR6</fullName>
    </recommendedName>
</protein>
<reference evidence="9" key="2">
    <citation type="submission" date="2025-05" db="UniProtKB">
        <authorList>
            <consortium name="EnsemblMetazoa"/>
        </authorList>
    </citation>
    <scope>IDENTIFICATION</scope>
</reference>
<dbReference type="GeneID" id="114347772"/>
<dbReference type="Gene3D" id="2.130.10.10">
    <property type="entry name" value="YVTN repeat-like/Quinoprotein amine dehydrogenase"/>
    <property type="match status" value="4"/>
</dbReference>
<dbReference type="GO" id="GO:0005737">
    <property type="term" value="C:cytoplasm"/>
    <property type="evidence" value="ECO:0007669"/>
    <property type="project" value="UniProtKB-SubCell"/>
</dbReference>
<dbReference type="Pfam" id="PF00400">
    <property type="entry name" value="WD40"/>
    <property type="match status" value="1"/>
</dbReference>
<reference evidence="11" key="1">
    <citation type="submission" date="2025-04" db="UniProtKB">
        <authorList>
            <consortium name="RefSeq"/>
        </authorList>
    </citation>
    <scope>IDENTIFICATION</scope>
    <source>
        <tissue evidence="11">Whole insect</tissue>
    </source>
</reference>
<dbReference type="SUPFAM" id="SSF50978">
    <property type="entry name" value="WD40 repeat-like"/>
    <property type="match status" value="3"/>
</dbReference>
<dbReference type="InterPro" id="IPR001680">
    <property type="entry name" value="WD40_rpt"/>
</dbReference>
<dbReference type="PANTHER" id="PTHR14344:SF3">
    <property type="entry name" value="WD REPEAT-CONTAINING PROTEIN 6"/>
    <property type="match status" value="1"/>
</dbReference>
<dbReference type="InParanoid" id="A0A6P7GWW7"/>
<name>A0A6P7GWW7_DIAVI</name>
<proteinExistence type="inferred from homology"/>
<dbReference type="SMART" id="SM00320">
    <property type="entry name" value="WD40"/>
    <property type="match status" value="9"/>
</dbReference>
<accession>A0A6P7GWW7</accession>
<dbReference type="PANTHER" id="PTHR14344">
    <property type="entry name" value="WD REPEAT PROTEIN"/>
    <property type="match status" value="1"/>
</dbReference>
<dbReference type="InterPro" id="IPR051973">
    <property type="entry name" value="tRNA_Anticodon_Mtase-Reg"/>
</dbReference>
<gene>
    <name evidence="11" type="primary">LOC114347772</name>
</gene>
<keyword evidence="4" id="KW-0819">tRNA processing</keyword>
<evidence type="ECO:0000256" key="2">
    <source>
        <dbReference type="ARBA" id="ARBA00022490"/>
    </source>
</evidence>
<dbReference type="InterPro" id="IPR036322">
    <property type="entry name" value="WD40_repeat_dom_sf"/>
</dbReference>
<evidence type="ECO:0000313" key="9">
    <source>
        <dbReference type="EnsemblMetazoa" id="XP_028154246.1"/>
    </source>
</evidence>
<dbReference type="AlphaFoldDB" id="A0A6P7GWW7"/>
<evidence type="ECO:0000313" key="11">
    <source>
        <dbReference type="RefSeq" id="XP_028154246.1"/>
    </source>
</evidence>
<dbReference type="PROSITE" id="PS50294">
    <property type="entry name" value="WD_REPEATS_REGION"/>
    <property type="match status" value="1"/>
</dbReference>
<dbReference type="InterPro" id="IPR015943">
    <property type="entry name" value="WD40/YVTN_repeat-like_dom_sf"/>
</dbReference>
<evidence type="ECO:0000313" key="10">
    <source>
        <dbReference type="Proteomes" id="UP001652700"/>
    </source>
</evidence>
<keyword evidence="10" id="KW-1185">Reference proteome</keyword>
<evidence type="ECO:0000256" key="3">
    <source>
        <dbReference type="ARBA" id="ARBA00022574"/>
    </source>
</evidence>
<evidence type="ECO:0000256" key="1">
    <source>
        <dbReference type="ARBA" id="ARBA00004496"/>
    </source>
</evidence>
<dbReference type="GO" id="GO:0030488">
    <property type="term" value="P:tRNA methylation"/>
    <property type="evidence" value="ECO:0007669"/>
    <property type="project" value="TreeGrafter"/>
</dbReference>
<dbReference type="FunCoup" id="A0A6P7GWW7">
    <property type="interactions" value="998"/>
</dbReference>